<name>A8W7D7_9ACTN</name>
<evidence type="ECO:0000256" key="3">
    <source>
        <dbReference type="SAM" id="MobiDB-lite"/>
    </source>
</evidence>
<dbReference type="GO" id="GO:0016705">
    <property type="term" value="F:oxidoreductase activity, acting on paired donors, with incorporation or reduction of molecular oxygen"/>
    <property type="evidence" value="ECO:0007669"/>
    <property type="project" value="InterPro"/>
</dbReference>
<dbReference type="GO" id="GO:0004497">
    <property type="term" value="F:monooxygenase activity"/>
    <property type="evidence" value="ECO:0007669"/>
    <property type="project" value="UniProtKB-KW"/>
</dbReference>
<dbReference type="PRINTS" id="PR00359">
    <property type="entry name" value="BP450"/>
</dbReference>
<accession>A8W7D7</accession>
<protein>
    <submittedName>
        <fullName evidence="4">Cytochrome P-450 hydroxylase</fullName>
    </submittedName>
</protein>
<dbReference type="InterPro" id="IPR036396">
    <property type="entry name" value="Cyt_P450_sf"/>
</dbReference>
<evidence type="ECO:0000313" key="4">
    <source>
        <dbReference type="EMBL" id="ABW71835.1"/>
    </source>
</evidence>
<dbReference type="Pfam" id="PF00067">
    <property type="entry name" value="p450"/>
    <property type="match status" value="1"/>
</dbReference>
<sequence length="410" mass="45394">MSPAAERHQRGPSVTAARTSTAAPETDLDLFSTEVLLDPFPHYARLRDMGPVVYLTEYDLYGLFRYEQVRAALVDWETFSSAQGIAMNPTANELSADSILSVDPPRQRALRKVFDDALRPKHVRRVAGDIEHLADDLVDSLVRRGEFDGVRDFACKLPVEIVMDLIGFPRDEHREELLEWALGAFNFMGPPGERQESTFPDVQALMQYLVTEATPDRLLPGSFGQIVWEAADRGEITGNEALMAMSAYACAGLDTTIAGVASTLWLLALNPDQWRAVRQDPQLVPGTFLEGVRLETPLQFFSRVTTRDVEIDGVTIPRGARVVHSYGSANRDERRYPDPDRFDAHRNPVDTVGFGVGVHTCPGRALASMEAHALFGALARRATTIELAGEPTRSPNNITRGLDRLPVRVS</sequence>
<dbReference type="InterPro" id="IPR017972">
    <property type="entry name" value="Cyt_P450_CS"/>
</dbReference>
<reference evidence="4" key="1">
    <citation type="journal article" date="2007" name="Chem. Biol.">
        <title>Benzodiazepine biosynthesis in Streptomyces refuineus.</title>
        <authorList>
            <person name="Hu Y."/>
            <person name="Phelan V."/>
            <person name="Ntai I."/>
            <person name="Farnet C.M."/>
            <person name="Zazopoulos E."/>
            <person name="Bachmann B.O."/>
        </authorList>
    </citation>
    <scope>NUCLEOTIDE SEQUENCE</scope>
</reference>
<keyword evidence="2" id="KW-0479">Metal-binding</keyword>
<dbReference type="PANTHER" id="PTHR46696:SF1">
    <property type="entry name" value="CYTOCHROME P450 YJIB-RELATED"/>
    <property type="match status" value="1"/>
</dbReference>
<dbReference type="Gene3D" id="1.10.630.10">
    <property type="entry name" value="Cytochrome P450"/>
    <property type="match status" value="1"/>
</dbReference>
<proteinExistence type="inferred from homology"/>
<keyword evidence="2" id="KW-0560">Oxidoreductase</keyword>
<keyword evidence="2" id="KW-0503">Monooxygenase</keyword>
<organism evidence="4">
    <name type="scientific">Streptomyces refuineus subsp. thermotolerans</name>
    <dbReference type="NCBI Taxonomy" id="223297"/>
    <lineage>
        <taxon>Bacteria</taxon>
        <taxon>Bacillati</taxon>
        <taxon>Actinomycetota</taxon>
        <taxon>Actinomycetes</taxon>
        <taxon>Kitasatosporales</taxon>
        <taxon>Streptomycetaceae</taxon>
        <taxon>Streptomyces</taxon>
    </lineage>
</organism>
<keyword evidence="2" id="KW-0408">Iron</keyword>
<dbReference type="EMBL" id="EU195114">
    <property type="protein sequence ID" value="ABW71835.1"/>
    <property type="molecule type" value="Genomic_DNA"/>
</dbReference>
<evidence type="ECO:0000256" key="2">
    <source>
        <dbReference type="RuleBase" id="RU000461"/>
    </source>
</evidence>
<dbReference type="PROSITE" id="PS00086">
    <property type="entry name" value="CYTOCHROME_P450"/>
    <property type="match status" value="1"/>
</dbReference>
<dbReference type="CDD" id="cd11037">
    <property type="entry name" value="CYP199A2-like"/>
    <property type="match status" value="1"/>
</dbReference>
<feature type="region of interest" description="Disordered" evidence="3">
    <location>
        <begin position="1"/>
        <end position="22"/>
    </location>
</feature>
<dbReference type="AlphaFoldDB" id="A8W7D7"/>
<keyword evidence="2" id="KW-0349">Heme</keyword>
<evidence type="ECO:0000256" key="1">
    <source>
        <dbReference type="ARBA" id="ARBA00010617"/>
    </source>
</evidence>
<dbReference type="GO" id="GO:0005506">
    <property type="term" value="F:iron ion binding"/>
    <property type="evidence" value="ECO:0007669"/>
    <property type="project" value="InterPro"/>
</dbReference>
<dbReference type="PANTHER" id="PTHR46696">
    <property type="entry name" value="P450, PUTATIVE (EUROFUNG)-RELATED"/>
    <property type="match status" value="1"/>
</dbReference>
<dbReference type="InterPro" id="IPR002397">
    <property type="entry name" value="Cyt_P450_B"/>
</dbReference>
<dbReference type="InterPro" id="IPR001128">
    <property type="entry name" value="Cyt_P450"/>
</dbReference>
<comment type="similarity">
    <text evidence="1 2">Belongs to the cytochrome P450 family.</text>
</comment>
<dbReference type="SUPFAM" id="SSF48264">
    <property type="entry name" value="Cytochrome P450"/>
    <property type="match status" value="1"/>
</dbReference>
<dbReference type="GO" id="GO:0020037">
    <property type="term" value="F:heme binding"/>
    <property type="evidence" value="ECO:0007669"/>
    <property type="project" value="InterPro"/>
</dbReference>